<evidence type="ECO:0008006" key="4">
    <source>
        <dbReference type="Google" id="ProtNLM"/>
    </source>
</evidence>
<reference evidence="2 3" key="1">
    <citation type="submission" date="2015-10" db="EMBL/GenBank/DDBJ databases">
        <title>Complete genome sequence of hyperthermophilic archaeon Pyrodictium delaneyi Su06.</title>
        <authorList>
            <person name="Jung J.-H."/>
            <person name="Lin J."/>
            <person name="Holden J.F."/>
            <person name="Park C.-S."/>
        </authorList>
    </citation>
    <scope>NUCLEOTIDE SEQUENCE [LARGE SCALE GENOMIC DNA]</scope>
    <source>
        <strain evidence="2 3">Su06</strain>
    </source>
</reference>
<name>A0A0P0N3U4_9CREN</name>
<evidence type="ECO:0000313" key="3">
    <source>
        <dbReference type="Proteomes" id="UP000058613"/>
    </source>
</evidence>
<gene>
    <name evidence="2" type="ORF">Pyrde_0725</name>
</gene>
<accession>A0A0P0N3U4</accession>
<dbReference type="InterPro" id="IPR051162">
    <property type="entry name" value="T4SS_component"/>
</dbReference>
<sequence>MWYHIIPEPFAALGERERAKLLARWMSLLNASPWLLVSFFLLEEEAWGFRFYRFSLFAKSPVDPSSFGFQAEPAEPPPRPRPRGRTIARGEVPVYSEDEEGKAKTRTVSMPAVILEDGSLARSYVVTGLPAFLPEAVVGEFYGIASEVHLFFNRIEPREASKKLPGLIRRLEALLANDPSNAELQRRIAKLRALEQLQAEAAALFRFSAILVVRARSEHELVEKCYDLESLAASRRIELYAPGSLQAPLYELRRSFTLLSRHWLVPRFVTDTFSLAAFYPFVSEELVHPDGVLLGRNVDTGTPVIVNPFAYDNYNWVIIGQSGKGKSMLTKVYLSRLRERYPYPPYIVDPEGEYARIVDRLAPGAAVVRLHGKGAGLDPVRLAQSELITTKQAVAILRDVYGIPRELEGELTRLVRSSTSIFEVYDKASQKLKNYMENVVGADAWIYEGEPPRGLRHGAVFDLSGIQDKDTKALVASLVSSLLSALLGRRSILVVDEGWLFMQYESLASLMADIARRGRKRGIHFVFISQKPGDVLENPHGKTVVTQAQVQILLGLDAAALDELVKVIPLSENEQSFLLDAPRGYALLRAGGYRLRVEVMISKDELEAFSTTPFSEKPAHTAPEPAGLEEVEV</sequence>
<dbReference type="PANTHER" id="PTHR30121">
    <property type="entry name" value="UNCHARACTERIZED PROTEIN YJGR-RELATED"/>
    <property type="match status" value="1"/>
</dbReference>
<dbReference type="EMBL" id="CP013011">
    <property type="protein sequence ID" value="ALL00775.1"/>
    <property type="molecule type" value="Genomic_DNA"/>
</dbReference>
<dbReference type="GeneID" id="26099061"/>
<evidence type="ECO:0000313" key="2">
    <source>
        <dbReference type="EMBL" id="ALL00775.1"/>
    </source>
</evidence>
<dbReference type="Gene3D" id="1.10.8.730">
    <property type="match status" value="1"/>
</dbReference>
<protein>
    <recommendedName>
        <fullName evidence="4">DNA helicase</fullName>
    </recommendedName>
</protein>
<dbReference type="SUPFAM" id="SSF52540">
    <property type="entry name" value="P-loop containing nucleoside triphosphate hydrolases"/>
    <property type="match status" value="1"/>
</dbReference>
<dbReference type="PANTHER" id="PTHR30121:SF6">
    <property type="entry name" value="SLR6007 PROTEIN"/>
    <property type="match status" value="1"/>
</dbReference>
<dbReference type="Proteomes" id="UP000058613">
    <property type="component" value="Chromosome"/>
</dbReference>
<feature type="region of interest" description="Disordered" evidence="1">
    <location>
        <begin position="612"/>
        <end position="633"/>
    </location>
</feature>
<dbReference type="Gene3D" id="3.40.50.300">
    <property type="entry name" value="P-loop containing nucleotide triphosphate hydrolases"/>
    <property type="match status" value="1"/>
</dbReference>
<dbReference type="AlphaFoldDB" id="A0A0P0N3U4"/>
<proteinExistence type="predicted"/>
<dbReference type="STRING" id="1273541.Pyrde_0725"/>
<dbReference type="InterPro" id="IPR027417">
    <property type="entry name" value="P-loop_NTPase"/>
</dbReference>
<organism evidence="2 3">
    <name type="scientific">Pyrodictium delaneyi</name>
    <dbReference type="NCBI Taxonomy" id="1273541"/>
    <lineage>
        <taxon>Archaea</taxon>
        <taxon>Thermoproteota</taxon>
        <taxon>Thermoprotei</taxon>
        <taxon>Desulfurococcales</taxon>
        <taxon>Pyrodictiaceae</taxon>
        <taxon>Pyrodictium</taxon>
    </lineage>
</organism>
<evidence type="ECO:0000256" key="1">
    <source>
        <dbReference type="SAM" id="MobiDB-lite"/>
    </source>
</evidence>
<dbReference type="KEGG" id="pdl:Pyrde_0725"/>
<dbReference type="RefSeq" id="WP_055408313.1">
    <property type="nucleotide sequence ID" value="NZ_CP013011.1"/>
</dbReference>
<dbReference type="OrthoDB" id="45996at2157"/>